<dbReference type="Proteomes" id="UP001476798">
    <property type="component" value="Unassembled WGS sequence"/>
</dbReference>
<name>A0ABV0PNE6_9TELE</name>
<evidence type="ECO:0000313" key="1">
    <source>
        <dbReference type="EMBL" id="MEQ2184989.1"/>
    </source>
</evidence>
<keyword evidence="2" id="KW-1185">Reference proteome</keyword>
<proteinExistence type="predicted"/>
<sequence length="121" mass="13861">MWTYLSMLVKKENTDKTEEAQVTGATVFQPLIEIKIESQIASALAARHSLRIKGSDPGNGGEIKNIYINDIFTTFTYIFYVKNEIFNTFTVDVWRNSAYCCSSSICICVTFRNLFLQTHER</sequence>
<comment type="caution">
    <text evidence="1">The sequence shown here is derived from an EMBL/GenBank/DDBJ whole genome shotgun (WGS) entry which is preliminary data.</text>
</comment>
<gene>
    <name evidence="1" type="ORF">GOODEAATRI_013557</name>
</gene>
<dbReference type="EMBL" id="JAHRIO010080881">
    <property type="protein sequence ID" value="MEQ2184989.1"/>
    <property type="molecule type" value="Genomic_DNA"/>
</dbReference>
<accession>A0ABV0PNE6</accession>
<evidence type="ECO:0000313" key="2">
    <source>
        <dbReference type="Proteomes" id="UP001476798"/>
    </source>
</evidence>
<organism evidence="1 2">
    <name type="scientific">Goodea atripinnis</name>
    <dbReference type="NCBI Taxonomy" id="208336"/>
    <lineage>
        <taxon>Eukaryota</taxon>
        <taxon>Metazoa</taxon>
        <taxon>Chordata</taxon>
        <taxon>Craniata</taxon>
        <taxon>Vertebrata</taxon>
        <taxon>Euteleostomi</taxon>
        <taxon>Actinopterygii</taxon>
        <taxon>Neopterygii</taxon>
        <taxon>Teleostei</taxon>
        <taxon>Neoteleostei</taxon>
        <taxon>Acanthomorphata</taxon>
        <taxon>Ovalentaria</taxon>
        <taxon>Atherinomorphae</taxon>
        <taxon>Cyprinodontiformes</taxon>
        <taxon>Goodeidae</taxon>
        <taxon>Goodea</taxon>
    </lineage>
</organism>
<reference evidence="1 2" key="1">
    <citation type="submission" date="2021-06" db="EMBL/GenBank/DDBJ databases">
        <authorList>
            <person name="Palmer J.M."/>
        </authorList>
    </citation>
    <scope>NUCLEOTIDE SEQUENCE [LARGE SCALE GENOMIC DNA]</scope>
    <source>
        <strain evidence="1 2">GA_2019</strain>
        <tissue evidence="1">Muscle</tissue>
    </source>
</reference>
<protein>
    <submittedName>
        <fullName evidence="1">Uncharacterized protein</fullName>
    </submittedName>
</protein>